<dbReference type="GO" id="GO:0003723">
    <property type="term" value="F:RNA binding"/>
    <property type="evidence" value="ECO:0007669"/>
    <property type="project" value="InterPro"/>
</dbReference>
<name>A0A397W6G1_9GLOM</name>
<reference evidence="2 3" key="1">
    <citation type="submission" date="2018-06" db="EMBL/GenBank/DDBJ databases">
        <title>Comparative genomics reveals the genomic features of Rhizophagus irregularis, R. cerebriforme, R. diaphanum and Gigaspora rosea, and their symbiotic lifestyle signature.</title>
        <authorList>
            <person name="Morin E."/>
            <person name="San Clemente H."/>
            <person name="Chen E.C.H."/>
            <person name="De La Providencia I."/>
            <person name="Hainaut M."/>
            <person name="Kuo A."/>
            <person name="Kohler A."/>
            <person name="Murat C."/>
            <person name="Tang N."/>
            <person name="Roy S."/>
            <person name="Loubradou J."/>
            <person name="Henrissat B."/>
            <person name="Grigoriev I.V."/>
            <person name="Corradi N."/>
            <person name="Roux C."/>
            <person name="Martin F.M."/>
        </authorList>
    </citation>
    <scope>NUCLEOTIDE SEQUENCE [LARGE SCALE GENOMIC DNA]</scope>
    <source>
        <strain evidence="2 3">DAOM 194757</strain>
    </source>
</reference>
<dbReference type="AlphaFoldDB" id="A0A397W6G1"/>
<sequence>MGGEQFLHNQAVTYYCFTCKEKFKCNVKKTNNKKEKEKREKQFKQSGTPECELCQLKNWCCSDKKCTNCCMLNKCNEIKCDYCKANNLECIRALPTTQEAFDKIKDKVSYIVDKYEPTESDIATWRRGEYPKEIVGPFEFGEYRELEGFKQNKKDINEYKADEYEGGIESNNKLLNENRTLLEIFKANKDKIPYCKSYEKMTRIYNDLQKEKKKKKGDRFWHPLTFYFYSLGGSGKSGLVTELFRNELYKKPKKQRNNWWNGYNEYEIVLLDEFFTKIEWRDMVNIMNDTAYPVEQKSKGFVPFVPKYIFLTARKAPNEAYNFSKRHDEKNSTQRDWGQFQRHLDYIIEFKGQWHDEIEKRITEIIFHKGDEQEFRSMI</sequence>
<dbReference type="OrthoDB" id="2475929at2759"/>
<evidence type="ECO:0000259" key="1">
    <source>
        <dbReference type="Pfam" id="PF00910"/>
    </source>
</evidence>
<dbReference type="Proteomes" id="UP000266673">
    <property type="component" value="Unassembled WGS sequence"/>
</dbReference>
<organism evidence="2 3">
    <name type="scientific">Gigaspora rosea</name>
    <dbReference type="NCBI Taxonomy" id="44941"/>
    <lineage>
        <taxon>Eukaryota</taxon>
        <taxon>Fungi</taxon>
        <taxon>Fungi incertae sedis</taxon>
        <taxon>Mucoromycota</taxon>
        <taxon>Glomeromycotina</taxon>
        <taxon>Glomeromycetes</taxon>
        <taxon>Diversisporales</taxon>
        <taxon>Gigasporaceae</taxon>
        <taxon>Gigaspora</taxon>
    </lineage>
</organism>
<protein>
    <recommendedName>
        <fullName evidence="1">Helicase superfamily 3 single-stranded DNA/RNA virus domain-containing protein</fullName>
    </recommendedName>
</protein>
<gene>
    <name evidence="2" type="ORF">C2G38_2027539</name>
</gene>
<keyword evidence="3" id="KW-1185">Reference proteome</keyword>
<proteinExistence type="predicted"/>
<evidence type="ECO:0000313" key="3">
    <source>
        <dbReference type="Proteomes" id="UP000266673"/>
    </source>
</evidence>
<dbReference type="Pfam" id="PF00910">
    <property type="entry name" value="RNA_helicase"/>
    <property type="match status" value="1"/>
</dbReference>
<dbReference type="InterPro" id="IPR000605">
    <property type="entry name" value="Helicase_SF3_ssDNA/RNA_vir"/>
</dbReference>
<comment type="caution">
    <text evidence="2">The sequence shown here is derived from an EMBL/GenBank/DDBJ whole genome shotgun (WGS) entry which is preliminary data.</text>
</comment>
<dbReference type="GO" id="GO:0003724">
    <property type="term" value="F:RNA helicase activity"/>
    <property type="evidence" value="ECO:0007669"/>
    <property type="project" value="InterPro"/>
</dbReference>
<evidence type="ECO:0000313" key="2">
    <source>
        <dbReference type="EMBL" id="RIB29671.1"/>
    </source>
</evidence>
<feature type="domain" description="Helicase superfamily 3 single-stranded DNA/RNA virus" evidence="1">
    <location>
        <begin position="227"/>
        <end position="313"/>
    </location>
</feature>
<dbReference type="EMBL" id="QKWP01000032">
    <property type="protein sequence ID" value="RIB29671.1"/>
    <property type="molecule type" value="Genomic_DNA"/>
</dbReference>
<accession>A0A397W6G1</accession>